<comment type="similarity">
    <text evidence="10">Belongs to the prokaryotic GSH synthase family.</text>
</comment>
<dbReference type="RefSeq" id="WP_150097618.1">
    <property type="nucleotide sequence ID" value="NZ_VWPL01000016.1"/>
</dbReference>
<evidence type="ECO:0000256" key="9">
    <source>
        <dbReference type="ARBA" id="ARBA00023211"/>
    </source>
</evidence>
<dbReference type="InterPro" id="IPR004218">
    <property type="entry name" value="GSHS_ATP-bd"/>
</dbReference>
<dbReference type="Pfam" id="PF02955">
    <property type="entry name" value="GSH-S_ATP"/>
    <property type="match status" value="1"/>
</dbReference>
<keyword evidence="9" id="KW-0464">Manganese</keyword>
<evidence type="ECO:0000256" key="1">
    <source>
        <dbReference type="ARBA" id="ARBA00001936"/>
    </source>
</evidence>
<dbReference type="NCBIfam" id="NF003573">
    <property type="entry name" value="PRK05246.1"/>
    <property type="match status" value="1"/>
</dbReference>
<gene>
    <name evidence="10 12" type="primary">gshB</name>
    <name evidence="12" type="ORF">F1193_10405</name>
</gene>
<evidence type="ECO:0000313" key="13">
    <source>
        <dbReference type="Proteomes" id="UP000323886"/>
    </source>
</evidence>
<comment type="caution">
    <text evidence="12">The sequence shown here is derived from an EMBL/GenBank/DDBJ whole genome shotgun (WGS) entry which is preliminary data.</text>
</comment>
<protein>
    <recommendedName>
        <fullName evidence="10">Glutathione synthetase</fullName>
        <ecNumber evidence="10">6.3.2.3</ecNumber>
    </recommendedName>
    <alternativeName>
        <fullName evidence="10">GSH synthetase</fullName>
        <shortName evidence="10">GSH-S</shortName>
        <shortName evidence="10">GSHase</shortName>
    </alternativeName>
    <alternativeName>
        <fullName evidence="10">Glutathione synthase</fullName>
    </alternativeName>
</protein>
<keyword evidence="3 10" id="KW-0436">Ligase</keyword>
<keyword evidence="8" id="KW-0460">Magnesium</keyword>
<dbReference type="GO" id="GO:0046872">
    <property type="term" value="F:metal ion binding"/>
    <property type="evidence" value="ECO:0007669"/>
    <property type="project" value="UniProtKB-KW"/>
</dbReference>
<accession>A0A5M6HX03</accession>
<dbReference type="InterPro" id="IPR013815">
    <property type="entry name" value="ATP_grasp_subdomain_1"/>
</dbReference>
<dbReference type="EMBL" id="VWPL01000016">
    <property type="protein sequence ID" value="KAA5600441.1"/>
    <property type="molecule type" value="Genomic_DNA"/>
</dbReference>
<dbReference type="UniPathway" id="UPA00142">
    <property type="reaction ID" value="UER00210"/>
</dbReference>
<dbReference type="InterPro" id="IPR004215">
    <property type="entry name" value="GSHS_N"/>
</dbReference>
<comment type="catalytic activity">
    <reaction evidence="10">
        <text>gamma-L-glutamyl-L-cysteine + glycine + ATP = glutathione + ADP + phosphate + H(+)</text>
        <dbReference type="Rhea" id="RHEA:13557"/>
        <dbReference type="ChEBI" id="CHEBI:15378"/>
        <dbReference type="ChEBI" id="CHEBI:30616"/>
        <dbReference type="ChEBI" id="CHEBI:43474"/>
        <dbReference type="ChEBI" id="CHEBI:57305"/>
        <dbReference type="ChEBI" id="CHEBI:57925"/>
        <dbReference type="ChEBI" id="CHEBI:58173"/>
        <dbReference type="ChEBI" id="CHEBI:456216"/>
        <dbReference type="EC" id="6.3.2.3"/>
    </reaction>
</comment>
<keyword evidence="5" id="KW-0479">Metal-binding</keyword>
<keyword evidence="7 10" id="KW-0067">ATP-binding</keyword>
<evidence type="ECO:0000256" key="10">
    <source>
        <dbReference type="HAMAP-Rule" id="MF_00162"/>
    </source>
</evidence>
<evidence type="ECO:0000256" key="3">
    <source>
        <dbReference type="ARBA" id="ARBA00022598"/>
    </source>
</evidence>
<dbReference type="PROSITE" id="PS50975">
    <property type="entry name" value="ATP_GRASP"/>
    <property type="match status" value="1"/>
</dbReference>
<dbReference type="Proteomes" id="UP000323886">
    <property type="component" value="Unassembled WGS sequence"/>
</dbReference>
<proteinExistence type="inferred from homology"/>
<evidence type="ECO:0000256" key="6">
    <source>
        <dbReference type="ARBA" id="ARBA00022741"/>
    </source>
</evidence>
<evidence type="ECO:0000256" key="4">
    <source>
        <dbReference type="ARBA" id="ARBA00022684"/>
    </source>
</evidence>
<evidence type="ECO:0000256" key="8">
    <source>
        <dbReference type="ARBA" id="ARBA00022842"/>
    </source>
</evidence>
<organism evidence="12 13">
    <name type="scientific">Blastochloris sulfoviridis</name>
    <dbReference type="NCBI Taxonomy" id="50712"/>
    <lineage>
        <taxon>Bacteria</taxon>
        <taxon>Pseudomonadati</taxon>
        <taxon>Pseudomonadota</taxon>
        <taxon>Alphaproteobacteria</taxon>
        <taxon>Hyphomicrobiales</taxon>
        <taxon>Blastochloridaceae</taxon>
        <taxon>Blastochloris</taxon>
    </lineage>
</organism>
<dbReference type="PANTHER" id="PTHR21621:SF4">
    <property type="entry name" value="GLUTATHIONE SYNTHETASE"/>
    <property type="match status" value="1"/>
</dbReference>
<dbReference type="GO" id="GO:0005737">
    <property type="term" value="C:cytoplasm"/>
    <property type="evidence" value="ECO:0007669"/>
    <property type="project" value="TreeGrafter"/>
</dbReference>
<dbReference type="Gene3D" id="3.30.470.20">
    <property type="entry name" value="ATP-grasp fold, B domain"/>
    <property type="match status" value="1"/>
</dbReference>
<dbReference type="Pfam" id="PF02951">
    <property type="entry name" value="GSH-S_N"/>
    <property type="match status" value="1"/>
</dbReference>
<dbReference type="EC" id="6.3.2.3" evidence="10"/>
<dbReference type="SUPFAM" id="SSF56059">
    <property type="entry name" value="Glutathione synthetase ATP-binding domain-like"/>
    <property type="match status" value="1"/>
</dbReference>
<comment type="cofactor">
    <cofactor evidence="2">
        <name>Mg(2+)</name>
        <dbReference type="ChEBI" id="CHEBI:18420"/>
    </cofactor>
</comment>
<comment type="pathway">
    <text evidence="10">Sulfur metabolism; glutathione biosynthesis; glutathione from L-cysteine and L-glutamate: step 2/2.</text>
</comment>
<evidence type="ECO:0000259" key="11">
    <source>
        <dbReference type="PROSITE" id="PS50975"/>
    </source>
</evidence>
<dbReference type="Gene3D" id="3.40.50.20">
    <property type="match status" value="1"/>
</dbReference>
<dbReference type="InterPro" id="IPR016185">
    <property type="entry name" value="PreATP-grasp_dom_sf"/>
</dbReference>
<feature type="domain" description="ATP-grasp" evidence="11">
    <location>
        <begin position="125"/>
        <end position="309"/>
    </location>
</feature>
<dbReference type="InterPro" id="IPR006284">
    <property type="entry name" value="Glut_synth_pro"/>
</dbReference>
<keyword evidence="4 10" id="KW-0317">Glutathione biosynthesis</keyword>
<dbReference type="HAMAP" id="MF_00162">
    <property type="entry name" value="GSH_S"/>
    <property type="match status" value="1"/>
</dbReference>
<dbReference type="GO" id="GO:0005524">
    <property type="term" value="F:ATP binding"/>
    <property type="evidence" value="ECO:0007669"/>
    <property type="project" value="UniProtKB-UniRule"/>
</dbReference>
<comment type="cofactor">
    <cofactor evidence="1">
        <name>Mn(2+)</name>
        <dbReference type="ChEBI" id="CHEBI:29035"/>
    </cofactor>
</comment>
<evidence type="ECO:0000256" key="7">
    <source>
        <dbReference type="ARBA" id="ARBA00022840"/>
    </source>
</evidence>
<dbReference type="OrthoDB" id="9785415at2"/>
<evidence type="ECO:0000256" key="5">
    <source>
        <dbReference type="ARBA" id="ARBA00022723"/>
    </source>
</evidence>
<dbReference type="AlphaFoldDB" id="A0A5M6HX03"/>
<evidence type="ECO:0000313" key="12">
    <source>
        <dbReference type="EMBL" id="KAA5600441.1"/>
    </source>
</evidence>
<keyword evidence="6 10" id="KW-0547">Nucleotide-binding</keyword>
<dbReference type="SUPFAM" id="SSF52440">
    <property type="entry name" value="PreATP-grasp domain"/>
    <property type="match status" value="1"/>
</dbReference>
<dbReference type="PANTHER" id="PTHR21621">
    <property type="entry name" value="RIBOSOMAL PROTEIN S6 MODIFICATION PROTEIN"/>
    <property type="match status" value="1"/>
</dbReference>
<sequence length="318" mass="34681">MSLRVAVQMDPIERISIRGDSTFALLLEAQARGHALHYYTPDRLALVDGRVFATVQKLAVRDVAGDHVTLGAAERIELSTLDVILMRQDPPFDLAYISATHLLERIHPATLVVNDPASVRNAPEKMFVTEFPELMPPTLISRDRDEIAAFRARHGEVVMKPLYGHGGAAVFRLGVRDPNFGSFYDMFAATFREPWVTQAFLPQVAAGDKRIILVDGEAAGAVNRVPQPDDIRSNMVRGGAAAATELTAREREICATIGPALKARGLVFVGIDVIDGFLTEINVTSPTGIRAIRSLGGPDLARRIWDAIEAKRSHTVSG</sequence>
<dbReference type="NCBIfam" id="TIGR01380">
    <property type="entry name" value="glut_syn"/>
    <property type="match status" value="1"/>
</dbReference>
<name>A0A5M6HX03_9HYPH</name>
<dbReference type="Gene3D" id="3.30.1490.20">
    <property type="entry name" value="ATP-grasp fold, A domain"/>
    <property type="match status" value="1"/>
</dbReference>
<reference evidence="12 13" key="1">
    <citation type="submission" date="2019-09" db="EMBL/GenBank/DDBJ databases">
        <title>Draft Whole-Genome sequence of Blastochloris sulfoviridis DSM 729.</title>
        <authorList>
            <person name="Meyer T.E."/>
            <person name="Kyndt J.A."/>
        </authorList>
    </citation>
    <scope>NUCLEOTIDE SEQUENCE [LARGE SCALE GENOMIC DNA]</scope>
    <source>
        <strain evidence="12 13">DSM 729</strain>
    </source>
</reference>
<dbReference type="InterPro" id="IPR011761">
    <property type="entry name" value="ATP-grasp"/>
</dbReference>
<keyword evidence="13" id="KW-1185">Reference proteome</keyword>
<evidence type="ECO:0000256" key="2">
    <source>
        <dbReference type="ARBA" id="ARBA00001946"/>
    </source>
</evidence>
<dbReference type="GO" id="GO:0004363">
    <property type="term" value="F:glutathione synthase activity"/>
    <property type="evidence" value="ECO:0007669"/>
    <property type="project" value="UniProtKB-UniRule"/>
</dbReference>